<dbReference type="PROSITE" id="PS50994">
    <property type="entry name" value="INTEGRASE"/>
    <property type="match status" value="1"/>
</dbReference>
<dbReference type="InterPro" id="IPR041588">
    <property type="entry name" value="Integrase_H2C2"/>
</dbReference>
<name>A0A6H5IDE9_9HYME</name>
<dbReference type="EMBL" id="CADCXV010000806">
    <property type="protein sequence ID" value="CAB0036079.1"/>
    <property type="molecule type" value="Genomic_DNA"/>
</dbReference>
<dbReference type="InterPro" id="IPR050951">
    <property type="entry name" value="Retrovirus_Pol_polyprotein"/>
</dbReference>
<feature type="region of interest" description="Disordered" evidence="3">
    <location>
        <begin position="557"/>
        <end position="619"/>
    </location>
</feature>
<feature type="coiled-coil region" evidence="2">
    <location>
        <begin position="413"/>
        <end position="440"/>
    </location>
</feature>
<evidence type="ECO:0000259" key="4">
    <source>
        <dbReference type="PROSITE" id="PS50994"/>
    </source>
</evidence>
<evidence type="ECO:0000256" key="3">
    <source>
        <dbReference type="SAM" id="MobiDB-lite"/>
    </source>
</evidence>
<feature type="compositionally biased region" description="Basic residues" evidence="3">
    <location>
        <begin position="607"/>
        <end position="619"/>
    </location>
</feature>
<evidence type="ECO:0000313" key="5">
    <source>
        <dbReference type="EMBL" id="CAB0036079.1"/>
    </source>
</evidence>
<proteinExistence type="predicted"/>
<dbReference type="Gene3D" id="3.10.10.10">
    <property type="entry name" value="HIV Type 1 Reverse Transcriptase, subunit A, domain 1"/>
    <property type="match status" value="1"/>
</dbReference>
<dbReference type="InterPro" id="IPR043128">
    <property type="entry name" value="Rev_trsase/Diguanyl_cyclase"/>
</dbReference>
<dbReference type="InterPro" id="IPR000477">
    <property type="entry name" value="RT_dom"/>
</dbReference>
<dbReference type="PANTHER" id="PTHR37984:SF5">
    <property type="entry name" value="PROTEIN NYNRIN-LIKE"/>
    <property type="match status" value="1"/>
</dbReference>
<keyword evidence="2" id="KW-0175">Coiled coil</keyword>
<feature type="compositionally biased region" description="Polar residues" evidence="3">
    <location>
        <begin position="572"/>
        <end position="594"/>
    </location>
</feature>
<organism evidence="5 6">
    <name type="scientific">Trichogramma brassicae</name>
    <dbReference type="NCBI Taxonomy" id="86971"/>
    <lineage>
        <taxon>Eukaryota</taxon>
        <taxon>Metazoa</taxon>
        <taxon>Ecdysozoa</taxon>
        <taxon>Arthropoda</taxon>
        <taxon>Hexapoda</taxon>
        <taxon>Insecta</taxon>
        <taxon>Pterygota</taxon>
        <taxon>Neoptera</taxon>
        <taxon>Endopterygota</taxon>
        <taxon>Hymenoptera</taxon>
        <taxon>Apocrita</taxon>
        <taxon>Proctotrupomorpha</taxon>
        <taxon>Chalcidoidea</taxon>
        <taxon>Trichogrammatidae</taxon>
        <taxon>Trichogramma</taxon>
    </lineage>
</organism>
<evidence type="ECO:0000256" key="2">
    <source>
        <dbReference type="SAM" id="Coils"/>
    </source>
</evidence>
<dbReference type="PANTHER" id="PTHR37984">
    <property type="entry name" value="PROTEIN CBG26694"/>
    <property type="match status" value="1"/>
</dbReference>
<dbReference type="CDD" id="cd01647">
    <property type="entry name" value="RT_LTR"/>
    <property type="match status" value="1"/>
</dbReference>
<dbReference type="Gene3D" id="3.30.70.270">
    <property type="match status" value="1"/>
</dbReference>
<accession>A0A6H5IDE9</accession>
<dbReference type="InterPro" id="IPR043502">
    <property type="entry name" value="DNA/RNA_pol_sf"/>
</dbReference>
<dbReference type="GO" id="GO:0003964">
    <property type="term" value="F:RNA-directed DNA polymerase activity"/>
    <property type="evidence" value="ECO:0007669"/>
    <property type="project" value="UniProtKB-EC"/>
</dbReference>
<dbReference type="GO" id="GO:0015074">
    <property type="term" value="P:DNA integration"/>
    <property type="evidence" value="ECO:0007669"/>
    <property type="project" value="InterPro"/>
</dbReference>
<sequence>MKDTEPFAIKSYPVPMKYRDQVSEQIEQMLNYGIIERSTTPFINPLVVVPKKDNSVRLCLDARRINERMVEDHDGSEEIDQVLRRCNKIGVMSSVDLRSSFWQVPLAKESRKYTGFLHQGKTYQYTVVPFGLRISSSALNRAAENVLKGLEKKVIAFVDDWLIISPTIEEHLQDIDELFTRKRKRRSDEIHQLYGHVGPRKVTAMISEDFYWPNLIKQVSKILKTCDSCQRNKVCTQPINGPTQPMLPTRPNELLSIDFIGPFPAGIRDYRYVLVTVDVFTKLTQLYPIVNATCHITFNRIVDDYFKRFGKVEKIQSDRGSQFTSRTWQAAMKNQGVQVIFSAIRHPQSNIVERYNKEIGRFLRTLVGQNHRTWSVWCSLIAEVINSTINETTGFTPWELHTGKKPERIWTHLVKSQHRHQSHEEMLEKARERMQRIGKNRADRHNQRAKLSDFQIGELVLVKALRVASSANQTVAKLLNLYEGPYRIHKKVSLCTYEVIQPHTHKIRGRFHITSLKPYFADENGQVNVPAAEPETAVQKIAEAREMGLAIIPPESEDEEADMGNPRENADGNATAQSQGAIESSITSTHSTGNADVKMVPSDRCNPGRKKDKKAKKGR</sequence>
<protein>
    <recommendedName>
        <fullName evidence="1">RNA-directed DNA polymerase</fullName>
        <ecNumber evidence="1">2.7.7.49</ecNumber>
    </recommendedName>
</protein>
<dbReference type="InterPro" id="IPR036397">
    <property type="entry name" value="RNaseH_sf"/>
</dbReference>
<evidence type="ECO:0000256" key="1">
    <source>
        <dbReference type="ARBA" id="ARBA00012493"/>
    </source>
</evidence>
<dbReference type="Gene3D" id="3.30.420.10">
    <property type="entry name" value="Ribonuclease H-like superfamily/Ribonuclease H"/>
    <property type="match status" value="1"/>
</dbReference>
<feature type="domain" description="Integrase catalytic" evidence="4">
    <location>
        <begin position="247"/>
        <end position="405"/>
    </location>
</feature>
<dbReference type="SUPFAM" id="SSF56672">
    <property type="entry name" value="DNA/RNA polymerases"/>
    <property type="match status" value="1"/>
</dbReference>
<gene>
    <name evidence="5" type="ORF">TBRA_LOCUS7961</name>
</gene>
<dbReference type="GO" id="GO:0003676">
    <property type="term" value="F:nucleic acid binding"/>
    <property type="evidence" value="ECO:0007669"/>
    <property type="project" value="InterPro"/>
</dbReference>
<reference evidence="5 6" key="1">
    <citation type="submission" date="2020-02" db="EMBL/GenBank/DDBJ databases">
        <authorList>
            <person name="Ferguson B K."/>
        </authorList>
    </citation>
    <scope>NUCLEOTIDE SEQUENCE [LARGE SCALE GENOMIC DNA]</scope>
</reference>
<dbReference type="GO" id="GO:0042575">
    <property type="term" value="C:DNA polymerase complex"/>
    <property type="evidence" value="ECO:0007669"/>
    <property type="project" value="UniProtKB-ARBA"/>
</dbReference>
<dbReference type="InterPro" id="IPR012337">
    <property type="entry name" value="RNaseH-like_sf"/>
</dbReference>
<dbReference type="Pfam" id="PF17921">
    <property type="entry name" value="Integrase_H2C2"/>
    <property type="match status" value="1"/>
</dbReference>
<dbReference type="Pfam" id="PF00078">
    <property type="entry name" value="RVT_1"/>
    <property type="match status" value="1"/>
</dbReference>
<dbReference type="AlphaFoldDB" id="A0A6H5IDE9"/>
<dbReference type="SUPFAM" id="SSF53098">
    <property type="entry name" value="Ribonuclease H-like"/>
    <property type="match status" value="1"/>
</dbReference>
<dbReference type="Proteomes" id="UP000479190">
    <property type="component" value="Unassembled WGS sequence"/>
</dbReference>
<keyword evidence="6" id="KW-1185">Reference proteome</keyword>
<dbReference type="EC" id="2.7.7.49" evidence="1"/>
<dbReference type="OrthoDB" id="7686632at2759"/>
<dbReference type="InterPro" id="IPR001584">
    <property type="entry name" value="Integrase_cat-core"/>
</dbReference>
<evidence type="ECO:0000313" key="6">
    <source>
        <dbReference type="Proteomes" id="UP000479190"/>
    </source>
</evidence>
<dbReference type="Pfam" id="PF00665">
    <property type="entry name" value="rve"/>
    <property type="match status" value="1"/>
</dbReference>